<feature type="compositionally biased region" description="Low complexity" evidence="1">
    <location>
        <begin position="89"/>
        <end position="103"/>
    </location>
</feature>
<evidence type="ECO:0000256" key="1">
    <source>
        <dbReference type="SAM" id="MobiDB-lite"/>
    </source>
</evidence>
<keyword evidence="3" id="KW-1185">Reference proteome</keyword>
<gene>
    <name evidence="2" type="ORF">PCOR1329_LOCUS72780</name>
</gene>
<feature type="region of interest" description="Disordered" evidence="1">
    <location>
        <begin position="277"/>
        <end position="396"/>
    </location>
</feature>
<name>A0ABN9X2L7_9DINO</name>
<dbReference type="EMBL" id="CAUYUJ010019749">
    <property type="protein sequence ID" value="CAK0893450.1"/>
    <property type="molecule type" value="Genomic_DNA"/>
</dbReference>
<dbReference type="Proteomes" id="UP001189429">
    <property type="component" value="Unassembled WGS sequence"/>
</dbReference>
<sequence length="591" mass="63939">REVNRRLQAMLVQQGADPVASQWDWATERGPASARADPMAATWPAKVRSSVSVGFLPEPPGTAPVSMRRSSAAFSDSSDLASEDGLHFSRSPSGPGRPASREGAVTARSSLAPRASAMALRPRRSSLTAAVRHRATLGGEQQVSRLSRMLSCFGFFWRDLEAPSAILQALADVVFRTATDRHMVVTVFVVDPWLRSSLDEEGQGDRQMPVFYLGQGKVELTAIPQSSSGKAEAPRFADLSALPYRSRAALAAPVPRAGASAGRPLAVVQISGDRDFERQLSVRRRSSRTPPPVEQRDSNSSHVGNQQSISSHISHRSSIHDAPGGGPLVPVRPGGAWRLLRSPRGVAGTGLQRRRGPPRAGRPAAPALGDVLEDEGLPGDGGQPQQGEEHPRLRAADEAPVRFLLRRGLRSPPLLRRGQPEAIQLLAATEVEGAEAAVHGQGDRRPLRENAPVPACRRHGQASVPRARRRWTPPGRQDDQLAGVHALWAARDGLRPEQSGWPAVPRYVGTSCPPRGVVQIMDRRAQNLLSREAKSGKRKDVGDFSSEEADVFQQLLRTCAQALLRVLVMEKELLEKTMPGELPTLPRVLSL</sequence>
<feature type="compositionally biased region" description="Basic and acidic residues" evidence="1">
    <location>
        <begin position="387"/>
        <end position="396"/>
    </location>
</feature>
<evidence type="ECO:0000313" key="2">
    <source>
        <dbReference type="EMBL" id="CAK0893450.1"/>
    </source>
</evidence>
<reference evidence="2" key="1">
    <citation type="submission" date="2023-10" db="EMBL/GenBank/DDBJ databases">
        <authorList>
            <person name="Chen Y."/>
            <person name="Shah S."/>
            <person name="Dougan E. K."/>
            <person name="Thang M."/>
            <person name="Chan C."/>
        </authorList>
    </citation>
    <scope>NUCLEOTIDE SEQUENCE [LARGE SCALE GENOMIC DNA]</scope>
</reference>
<feature type="compositionally biased region" description="Low complexity" evidence="1">
    <location>
        <begin position="358"/>
        <end position="370"/>
    </location>
</feature>
<feature type="region of interest" description="Disordered" evidence="1">
    <location>
        <begin position="61"/>
        <end position="103"/>
    </location>
</feature>
<organism evidence="2 3">
    <name type="scientific">Prorocentrum cordatum</name>
    <dbReference type="NCBI Taxonomy" id="2364126"/>
    <lineage>
        <taxon>Eukaryota</taxon>
        <taxon>Sar</taxon>
        <taxon>Alveolata</taxon>
        <taxon>Dinophyceae</taxon>
        <taxon>Prorocentrales</taxon>
        <taxon>Prorocentraceae</taxon>
        <taxon>Prorocentrum</taxon>
    </lineage>
</organism>
<feature type="region of interest" description="Disordered" evidence="1">
    <location>
        <begin position="456"/>
        <end position="478"/>
    </location>
</feature>
<feature type="compositionally biased region" description="Low complexity" evidence="1">
    <location>
        <begin position="70"/>
        <end position="80"/>
    </location>
</feature>
<proteinExistence type="predicted"/>
<accession>A0ABN9X2L7</accession>
<evidence type="ECO:0008006" key="4">
    <source>
        <dbReference type="Google" id="ProtNLM"/>
    </source>
</evidence>
<evidence type="ECO:0000313" key="3">
    <source>
        <dbReference type="Proteomes" id="UP001189429"/>
    </source>
</evidence>
<feature type="non-terminal residue" evidence="2">
    <location>
        <position position="1"/>
    </location>
</feature>
<protein>
    <recommendedName>
        <fullName evidence="4">Cyclic nucleotide-binding domain-containing protein</fullName>
    </recommendedName>
</protein>
<feature type="compositionally biased region" description="Basic residues" evidence="1">
    <location>
        <begin position="456"/>
        <end position="471"/>
    </location>
</feature>
<comment type="caution">
    <text evidence="2">The sequence shown here is derived from an EMBL/GenBank/DDBJ whole genome shotgun (WGS) entry which is preliminary data.</text>
</comment>